<proteinExistence type="predicted"/>
<protein>
    <submittedName>
        <fullName evidence="2">SMEK domain-containing protein</fullName>
    </submittedName>
</protein>
<gene>
    <name evidence="2" type="ORF">I7278_20185</name>
</gene>
<reference evidence="2" key="2">
    <citation type="submission" date="2019-12" db="EMBL/GenBank/DDBJ databases">
        <authorList>
            <consortium name="NCBI Pathogen Detection Project"/>
        </authorList>
    </citation>
    <scope>NUCLEOTIDE SEQUENCE</scope>
    <source>
        <strain evidence="2">1930</strain>
    </source>
</reference>
<organism evidence="2">
    <name type="scientific">Vibrio parahaemolyticus</name>
    <dbReference type="NCBI Taxonomy" id="670"/>
    <lineage>
        <taxon>Bacteria</taxon>
        <taxon>Pseudomonadati</taxon>
        <taxon>Pseudomonadota</taxon>
        <taxon>Gammaproteobacteria</taxon>
        <taxon>Vibrionales</taxon>
        <taxon>Vibrionaceae</taxon>
        <taxon>Vibrio</taxon>
    </lineage>
</organism>
<sequence>MSGRKNKTYTREIMITRGHLIGEIVDGLTSISQQVSTRCQLGLTDLNRYLEDFFKDYLNEALSLSLVNLNDERSNEPGLDLGDEISSVAFQVTSTKTAQKVNKTLKTTSKRKKQFAEINVLVIGKKQASYQLDQSLALNFGFTEENIWDVDDLCRKTISLPLDRLQALYELVRRNLARVRVELEIPDEDGNFSTSIDSYIEKIPTPKMSDFKKYHAYQKSRVDEFEHTTEEVEEHFREFSRELSQLPRITREFYAFLLERREKDDNRIPSRSFYSENLWFNYNKLKRVCRFPDLDDEVVLLGEHGFADIEEPMEHNESPFVRIFAPIKVDGFIHELVEYIESKDIGFKKPIVFLDFSAF</sequence>
<dbReference type="AlphaFoldDB" id="A0A8H9MX59"/>
<comment type="caution">
    <text evidence="2">The sequence shown here is derived from an EMBL/GenBank/DDBJ whole genome shotgun (WGS) entry which is preliminary data.</text>
</comment>
<dbReference type="EMBL" id="DACQKT010000012">
    <property type="protein sequence ID" value="HAS6679117.1"/>
    <property type="molecule type" value="Genomic_DNA"/>
</dbReference>
<dbReference type="InterPro" id="IPR047740">
    <property type="entry name" value="SMEK_dom"/>
</dbReference>
<dbReference type="Pfam" id="PF21941">
    <property type="entry name" value="SMEK_N"/>
    <property type="match status" value="1"/>
</dbReference>
<name>A0A8H9MX59_VIBPH</name>
<dbReference type="Proteomes" id="UP000856022">
    <property type="component" value="Unassembled WGS sequence"/>
</dbReference>
<evidence type="ECO:0000259" key="1">
    <source>
        <dbReference type="Pfam" id="PF21941"/>
    </source>
</evidence>
<reference evidence="2" key="1">
    <citation type="journal article" date="2018" name="Genome Biol.">
        <title>SKESA: strategic k-mer extension for scrupulous assemblies.</title>
        <authorList>
            <person name="Souvorov A."/>
            <person name="Agarwala R."/>
            <person name="Lipman D.J."/>
        </authorList>
    </citation>
    <scope>NUCLEOTIDE SEQUENCE</scope>
    <source>
        <strain evidence="2">1930</strain>
    </source>
</reference>
<dbReference type="NCBIfam" id="NF033859">
    <property type="entry name" value="SMEK_N"/>
    <property type="match status" value="1"/>
</dbReference>
<feature type="domain" description="SMEK" evidence="1">
    <location>
        <begin position="23"/>
        <end position="156"/>
    </location>
</feature>
<evidence type="ECO:0000313" key="2">
    <source>
        <dbReference type="EMBL" id="HAS6679117.1"/>
    </source>
</evidence>
<accession>A0A8H9MX59</accession>